<dbReference type="Proteomes" id="UP000179860">
    <property type="component" value="Chromosome 2"/>
</dbReference>
<accession>A0A1I9YN72</accession>
<gene>
    <name evidence="1" type="primary">hpxZ</name>
    <name evidence="1" type="ORF">BJG93_20090</name>
</gene>
<reference evidence="1" key="2">
    <citation type="submission" date="2021-06" db="EMBL/GenBank/DDBJ databases">
        <authorList>
            <person name="Rogers T.H."/>
            <person name="Ramsay J.P."/>
            <person name="Wang P."/>
            <person name="Terpolilli J."/>
        </authorList>
    </citation>
    <scope>NUCLEOTIDE SEQUENCE</scope>
    <source>
        <strain evidence="1">WSM5005</strain>
    </source>
</reference>
<evidence type="ECO:0000313" key="2">
    <source>
        <dbReference type="Proteomes" id="UP000179860"/>
    </source>
</evidence>
<sequence length="149" mass="16315">MTTSPVINDPAIVAEVTAVFEAYERALVDNDIDTMNVLFWEAPETVRYGIAEIQHGGEEIRAWRESCVPVPASRRRHRTVVTTFGRDYATVSTTFTSDATPLVGRQMQSWARLGAHDAPFGGWIVVAAHVSLIDAPDVPDVQAAHGKRG</sequence>
<evidence type="ECO:0000313" key="1">
    <source>
        <dbReference type="EMBL" id="APA87755.1"/>
    </source>
</evidence>
<dbReference type="InterPro" id="IPR032710">
    <property type="entry name" value="NTF2-like_dom_sf"/>
</dbReference>
<dbReference type="Gene3D" id="3.10.450.50">
    <property type="match status" value="1"/>
</dbReference>
<dbReference type="OrthoDB" id="9791198at2"/>
<dbReference type="NCBIfam" id="NF033625">
    <property type="entry name" value="HpxZ"/>
    <property type="match status" value="1"/>
</dbReference>
<organism evidence="1 2">
    <name type="scientific">Paraburkholderia sprentiae WSM5005</name>
    <dbReference type="NCBI Taxonomy" id="754502"/>
    <lineage>
        <taxon>Bacteria</taxon>
        <taxon>Pseudomonadati</taxon>
        <taxon>Pseudomonadota</taxon>
        <taxon>Betaproteobacteria</taxon>
        <taxon>Burkholderiales</taxon>
        <taxon>Burkholderiaceae</taxon>
        <taxon>Paraburkholderia</taxon>
    </lineage>
</organism>
<proteinExistence type="predicted"/>
<dbReference type="AlphaFoldDB" id="A0A1I9YN72"/>
<dbReference type="SUPFAM" id="SSF54427">
    <property type="entry name" value="NTF2-like"/>
    <property type="match status" value="1"/>
</dbReference>
<dbReference type="Pfam" id="PF11533">
    <property type="entry name" value="AtzH-like"/>
    <property type="match status" value="1"/>
</dbReference>
<dbReference type="STRING" id="754502.BJG93_20090"/>
<keyword evidence="2" id="KW-1185">Reference proteome</keyword>
<dbReference type="KEGG" id="pspw:BJG93_20090"/>
<dbReference type="EMBL" id="CP017562">
    <property type="protein sequence ID" value="APA87755.1"/>
    <property type="molecule type" value="Genomic_DNA"/>
</dbReference>
<dbReference type="RefSeq" id="WP_027195193.1">
    <property type="nucleotide sequence ID" value="NZ_CP017562.2"/>
</dbReference>
<name>A0A1I9YN72_9BURK</name>
<reference evidence="1" key="1">
    <citation type="submission" date="2016-09" db="EMBL/GenBank/DDBJ databases">
        <title>The Complete Genome of Burkholderia sprentiae wsm5005.</title>
        <authorList>
            <person name="De Meyer S."/>
            <person name="Wang P."/>
            <person name="Terpolilli J."/>
        </authorList>
    </citation>
    <scope>NUCLEOTIDE SEQUENCE [LARGE SCALE GENOMIC DNA]</scope>
    <source>
        <strain evidence="1">WSM5005</strain>
    </source>
</reference>
<dbReference type="InterPro" id="IPR024507">
    <property type="entry name" value="AtzH-like"/>
</dbReference>
<protein>
    <submittedName>
        <fullName evidence="1">Oxalurate catabolism protein HpxZ</fullName>
    </submittedName>
</protein>